<comment type="caution">
    <text evidence="1">The sequence shown here is derived from an EMBL/GenBank/DDBJ whole genome shotgun (WGS) entry which is preliminary data.</text>
</comment>
<evidence type="ECO:0000313" key="1">
    <source>
        <dbReference type="EMBL" id="MDA7418687.1"/>
    </source>
</evidence>
<organism evidence="1 2">
    <name type="scientific">Xenophilus arseniciresistens</name>
    <dbReference type="NCBI Taxonomy" id="1283306"/>
    <lineage>
        <taxon>Bacteria</taxon>
        <taxon>Pseudomonadati</taxon>
        <taxon>Pseudomonadota</taxon>
        <taxon>Betaproteobacteria</taxon>
        <taxon>Burkholderiales</taxon>
        <taxon>Comamonadaceae</taxon>
        <taxon>Xenophilus</taxon>
    </lineage>
</organism>
<keyword evidence="2" id="KW-1185">Reference proteome</keyword>
<dbReference type="Pfam" id="PF14375">
    <property type="entry name" value="Cys_rich_CWC"/>
    <property type="match status" value="1"/>
</dbReference>
<gene>
    <name evidence="1" type="ORF">PGB34_20130</name>
</gene>
<dbReference type="EMBL" id="JAQIPB010000011">
    <property type="protein sequence ID" value="MDA7418687.1"/>
    <property type="molecule type" value="Genomic_DNA"/>
</dbReference>
<proteinExistence type="predicted"/>
<accession>A0AAE3T2R3</accession>
<name>A0AAE3T2R3_9BURK</name>
<dbReference type="InterPro" id="IPR032720">
    <property type="entry name" value="Cys_rich_CWC"/>
</dbReference>
<sequence>MSAPTATPTVDPQRCPLCGSDNQCGVQAARDAQAATGDGGVLCWCMTVSVPEALRERLPTQARGRSCICPGCVAAAHREAASAPQP</sequence>
<protein>
    <submittedName>
        <fullName evidence="1">Cysteine-rich CWC family protein</fullName>
    </submittedName>
</protein>
<evidence type="ECO:0000313" key="2">
    <source>
        <dbReference type="Proteomes" id="UP001212602"/>
    </source>
</evidence>
<reference evidence="1" key="1">
    <citation type="submission" date="2023-01" db="EMBL/GenBank/DDBJ databases">
        <title>Xenophilus mangrovi sp. nov., isolated from soil of Mangrove nature reserve.</title>
        <authorList>
            <person name="Xu S."/>
            <person name="Liu Z."/>
            <person name="Xu Y."/>
        </authorList>
    </citation>
    <scope>NUCLEOTIDE SEQUENCE</scope>
    <source>
        <strain evidence="1">YW8</strain>
    </source>
</reference>
<dbReference type="AlphaFoldDB" id="A0AAE3T2R3"/>
<dbReference type="RefSeq" id="WP_271429899.1">
    <property type="nucleotide sequence ID" value="NZ_JAQIPB010000011.1"/>
</dbReference>
<dbReference type="Proteomes" id="UP001212602">
    <property type="component" value="Unassembled WGS sequence"/>
</dbReference>